<evidence type="ECO:0000256" key="2">
    <source>
        <dbReference type="ARBA" id="ARBA00001941"/>
    </source>
</evidence>
<evidence type="ECO:0000256" key="5">
    <source>
        <dbReference type="ARBA" id="ARBA00022692"/>
    </source>
</evidence>
<dbReference type="PANTHER" id="PTHR31120:SF6">
    <property type="entry name" value="METALLOPROTEASE TIKI HOMOLOG"/>
    <property type="match status" value="1"/>
</dbReference>
<dbReference type="InterPro" id="IPR040230">
    <property type="entry name" value="TIKI1/2-like"/>
</dbReference>
<keyword evidence="8" id="KW-0378">Hydrolase</keyword>
<evidence type="ECO:0000256" key="12">
    <source>
        <dbReference type="ARBA" id="ARBA00023180"/>
    </source>
</evidence>
<keyword evidence="12" id="KW-0325">Glycoprotein</keyword>
<keyword evidence="15" id="KW-1185">Reference proteome</keyword>
<reference evidence="14 15" key="1">
    <citation type="submission" date="2020-01" db="EMBL/GenBank/DDBJ databases">
        <title>Genome analysis.</title>
        <authorList>
            <person name="Wu S."/>
            <person name="Wang G."/>
        </authorList>
    </citation>
    <scope>NUCLEOTIDE SEQUENCE [LARGE SCALE GENOMIC DNA]</scope>
    <source>
        <strain evidence="14 15">SYL130</strain>
    </source>
</reference>
<name>A0ABW9ZYQ6_9BACT</name>
<dbReference type="Pfam" id="PF01963">
    <property type="entry name" value="TraB_PrgY_gumN"/>
    <property type="match status" value="1"/>
</dbReference>
<comment type="caution">
    <text evidence="14">The sequence shown here is derived from an EMBL/GenBank/DDBJ whole genome shotgun (WGS) entry which is preliminary data.</text>
</comment>
<comment type="subcellular location">
    <subcellularLocation>
        <location evidence="3">Membrane</location>
        <topology evidence="3">Single-pass type I membrane protein</topology>
    </subcellularLocation>
</comment>
<evidence type="ECO:0000256" key="1">
    <source>
        <dbReference type="ARBA" id="ARBA00001936"/>
    </source>
</evidence>
<accession>A0ABW9ZYQ6</accession>
<keyword evidence="7 13" id="KW-0732">Signal</keyword>
<comment type="cofactor">
    <cofactor evidence="1">
        <name>Mn(2+)</name>
        <dbReference type="ChEBI" id="CHEBI:29035"/>
    </cofactor>
</comment>
<evidence type="ECO:0000256" key="9">
    <source>
        <dbReference type="ARBA" id="ARBA00022989"/>
    </source>
</evidence>
<dbReference type="RefSeq" id="WP_161818319.1">
    <property type="nucleotide sequence ID" value="NZ_JAACJS010000012.1"/>
</dbReference>
<evidence type="ECO:0000256" key="13">
    <source>
        <dbReference type="SAM" id="SignalP"/>
    </source>
</evidence>
<evidence type="ECO:0000256" key="7">
    <source>
        <dbReference type="ARBA" id="ARBA00022729"/>
    </source>
</evidence>
<feature type="chain" id="PRO_5046403155" evidence="13">
    <location>
        <begin position="23"/>
        <end position="287"/>
    </location>
</feature>
<feature type="signal peptide" evidence="13">
    <location>
        <begin position="1"/>
        <end position="22"/>
    </location>
</feature>
<keyword evidence="5" id="KW-0812">Transmembrane</keyword>
<dbReference type="EMBL" id="JAACJS010000012">
    <property type="protein sequence ID" value="NCI50001.1"/>
    <property type="molecule type" value="Genomic_DNA"/>
</dbReference>
<keyword evidence="10" id="KW-0482">Metalloprotease</keyword>
<comment type="cofactor">
    <cofactor evidence="2">
        <name>Co(2+)</name>
        <dbReference type="ChEBI" id="CHEBI:48828"/>
    </cofactor>
</comment>
<evidence type="ECO:0000313" key="15">
    <source>
        <dbReference type="Proteomes" id="UP000753802"/>
    </source>
</evidence>
<dbReference type="InterPro" id="IPR002816">
    <property type="entry name" value="TraB/PrgY/GumN_fam"/>
</dbReference>
<sequence length="287" mass="32181">MKKNVAFLFVLAAGISTLFAQAPRSSVLWEVSGKGLKAPSYVFGTIHMACKADFTISESLKNRIKNTKQFYGELKMDDLASMQMEMAKKMIMKDRTIESMVGAEDYKKMSEAFQNIVGMPFGLFNNFKPFMSMSMVSLKMITCNDNIQPETEFAKIAGDHKIPVLGLETVEDEMNAIDKTPLDSQVNDLKNILLNFDSSKLEMKKLIDLYKKRNIDHIYAYISSSMNGGSIEKNLIITRNRNWLPVIVKAMQAKPSFFAVGAGHLGGENGVLNLLRKQGYKLTPVTF</sequence>
<proteinExistence type="predicted"/>
<evidence type="ECO:0000313" key="14">
    <source>
        <dbReference type="EMBL" id="NCI50001.1"/>
    </source>
</evidence>
<keyword evidence="4" id="KW-0645">Protease</keyword>
<keyword evidence="11" id="KW-0472">Membrane</keyword>
<evidence type="ECO:0000256" key="11">
    <source>
        <dbReference type="ARBA" id="ARBA00023136"/>
    </source>
</evidence>
<evidence type="ECO:0000256" key="4">
    <source>
        <dbReference type="ARBA" id="ARBA00022670"/>
    </source>
</evidence>
<dbReference type="CDD" id="cd14789">
    <property type="entry name" value="Tiki"/>
    <property type="match status" value="1"/>
</dbReference>
<evidence type="ECO:0000256" key="3">
    <source>
        <dbReference type="ARBA" id="ARBA00004479"/>
    </source>
</evidence>
<evidence type="ECO:0000256" key="6">
    <source>
        <dbReference type="ARBA" id="ARBA00022723"/>
    </source>
</evidence>
<keyword evidence="6" id="KW-0479">Metal-binding</keyword>
<dbReference type="PANTHER" id="PTHR31120">
    <property type="entry name" value="METALLOPROTEASE TIKI"/>
    <property type="match status" value="1"/>
</dbReference>
<gene>
    <name evidence="14" type="ORF">GWC95_08715</name>
</gene>
<dbReference type="Proteomes" id="UP000753802">
    <property type="component" value="Unassembled WGS sequence"/>
</dbReference>
<organism evidence="14 15">
    <name type="scientific">Sediminibacterium roseum</name>
    <dbReference type="NCBI Taxonomy" id="1978412"/>
    <lineage>
        <taxon>Bacteria</taxon>
        <taxon>Pseudomonadati</taxon>
        <taxon>Bacteroidota</taxon>
        <taxon>Chitinophagia</taxon>
        <taxon>Chitinophagales</taxon>
        <taxon>Chitinophagaceae</taxon>
        <taxon>Sediminibacterium</taxon>
    </lineage>
</organism>
<evidence type="ECO:0000256" key="8">
    <source>
        <dbReference type="ARBA" id="ARBA00022801"/>
    </source>
</evidence>
<protein>
    <submittedName>
        <fullName evidence="14">TraB/GumN family protein</fullName>
    </submittedName>
</protein>
<keyword evidence="9" id="KW-1133">Transmembrane helix</keyword>
<evidence type="ECO:0000256" key="10">
    <source>
        <dbReference type="ARBA" id="ARBA00023049"/>
    </source>
</evidence>